<gene>
    <name evidence="1" type="ORF">GA0061101_119110</name>
</gene>
<dbReference type="EMBL" id="FMAF01000019">
    <property type="protein sequence ID" value="SCB44805.1"/>
    <property type="molecule type" value="Genomic_DNA"/>
</dbReference>
<sequence>IWSYDHLSYQQVDYWKIWISVDTGLPVKSHFKRVRPKDVIEWDGTYTYGPDIKYPV</sequence>
<accession>A0A1C3WXX7</accession>
<organism evidence="1 2">
    <name type="scientific">Rhizobium lusitanum</name>
    <dbReference type="NCBI Taxonomy" id="293958"/>
    <lineage>
        <taxon>Bacteria</taxon>
        <taxon>Pseudomonadati</taxon>
        <taxon>Pseudomonadota</taxon>
        <taxon>Alphaproteobacteria</taxon>
        <taxon>Hyphomicrobiales</taxon>
        <taxon>Rhizobiaceae</taxon>
        <taxon>Rhizobium/Agrobacterium group</taxon>
        <taxon>Rhizobium</taxon>
    </lineage>
</organism>
<dbReference type="Proteomes" id="UP000199205">
    <property type="component" value="Unassembled WGS sequence"/>
</dbReference>
<dbReference type="AlphaFoldDB" id="A0A1C3WXX7"/>
<evidence type="ECO:0000313" key="2">
    <source>
        <dbReference type="Proteomes" id="UP000199205"/>
    </source>
</evidence>
<protein>
    <submittedName>
        <fullName evidence="1">Uncharacterized protein</fullName>
    </submittedName>
</protein>
<feature type="non-terminal residue" evidence="1">
    <location>
        <position position="1"/>
    </location>
</feature>
<evidence type="ECO:0000313" key="1">
    <source>
        <dbReference type="EMBL" id="SCB44805.1"/>
    </source>
</evidence>
<reference evidence="1 2" key="1">
    <citation type="submission" date="2016-08" db="EMBL/GenBank/DDBJ databases">
        <authorList>
            <person name="Seilhamer J.J."/>
        </authorList>
    </citation>
    <scope>NUCLEOTIDE SEQUENCE [LARGE SCALE GENOMIC DNA]</scope>
    <source>
        <strain evidence="1 2">P1-7</strain>
    </source>
</reference>
<name>A0A1C3WXX7_9HYPH</name>
<proteinExistence type="predicted"/>